<keyword evidence="1" id="KW-0472">Membrane</keyword>
<keyword evidence="1" id="KW-1133">Transmembrane helix</keyword>
<sequence length="194" mass="22337">MDQFWIYFKLGLTHVLDWNAYDHVLFLTVLVAAYTFYQWKQVLWLVTLFTIGHTLSLILAAYGIVKVDSGWVEFLIPITIFITALYNIFTVGKSNKRNGMNLLFFSTLFFGVIHGLGFSSYFKLITEGTNSKLLPLLEFALGIETAQIIVVFVVLLLAFIFQSIFRFSKRDWVLVISSIVIGLIIPMLIENYIW</sequence>
<feature type="transmembrane region" description="Helical" evidence="1">
    <location>
        <begin position="139"/>
        <end position="160"/>
    </location>
</feature>
<proteinExistence type="predicted"/>
<keyword evidence="1" id="KW-0812">Transmembrane</keyword>
<dbReference type="EMBL" id="JAVDQA010000001">
    <property type="protein sequence ID" value="MDR6300021.1"/>
    <property type="molecule type" value="Genomic_DNA"/>
</dbReference>
<reference evidence="2 3" key="1">
    <citation type="submission" date="2023-07" db="EMBL/GenBank/DDBJ databases">
        <title>Genomic Encyclopedia of Type Strains, Phase IV (KMG-IV): sequencing the most valuable type-strain genomes for metagenomic binning, comparative biology and taxonomic classification.</title>
        <authorList>
            <person name="Goeker M."/>
        </authorList>
    </citation>
    <scope>NUCLEOTIDE SEQUENCE [LARGE SCALE GENOMIC DNA]</scope>
    <source>
        <strain evidence="2 3">DSM 102814</strain>
    </source>
</reference>
<name>A0ABU1K3Y1_9FLAO</name>
<keyword evidence="3" id="KW-1185">Reference proteome</keyword>
<dbReference type="RefSeq" id="WP_309726929.1">
    <property type="nucleotide sequence ID" value="NZ_JAVDQA010000001.1"/>
</dbReference>
<dbReference type="Pfam" id="PF13795">
    <property type="entry name" value="HupE_UreJ_2"/>
    <property type="match status" value="1"/>
</dbReference>
<protein>
    <submittedName>
        <fullName evidence="2">Cytochrome bd-type quinol oxidase subunit 2</fullName>
    </submittedName>
</protein>
<organism evidence="2 3">
    <name type="scientific">Mesonia maritima</name>
    <dbReference type="NCBI Taxonomy" id="1793873"/>
    <lineage>
        <taxon>Bacteria</taxon>
        <taxon>Pseudomonadati</taxon>
        <taxon>Bacteroidota</taxon>
        <taxon>Flavobacteriia</taxon>
        <taxon>Flavobacteriales</taxon>
        <taxon>Flavobacteriaceae</taxon>
        <taxon>Mesonia</taxon>
    </lineage>
</organism>
<feature type="transmembrane region" description="Helical" evidence="1">
    <location>
        <begin position="20"/>
        <end position="37"/>
    </location>
</feature>
<gene>
    <name evidence="2" type="ORF">GGR31_000637</name>
</gene>
<feature type="transmembrane region" description="Helical" evidence="1">
    <location>
        <begin position="42"/>
        <end position="65"/>
    </location>
</feature>
<evidence type="ECO:0000256" key="1">
    <source>
        <dbReference type="SAM" id="Phobius"/>
    </source>
</evidence>
<feature type="transmembrane region" description="Helical" evidence="1">
    <location>
        <begin position="71"/>
        <end position="89"/>
    </location>
</feature>
<feature type="transmembrane region" description="Helical" evidence="1">
    <location>
        <begin position="172"/>
        <end position="189"/>
    </location>
</feature>
<accession>A0ABU1K3Y1</accession>
<evidence type="ECO:0000313" key="3">
    <source>
        <dbReference type="Proteomes" id="UP001257659"/>
    </source>
</evidence>
<dbReference type="Proteomes" id="UP001257659">
    <property type="component" value="Unassembled WGS sequence"/>
</dbReference>
<evidence type="ECO:0000313" key="2">
    <source>
        <dbReference type="EMBL" id="MDR6300021.1"/>
    </source>
</evidence>
<feature type="transmembrane region" description="Helical" evidence="1">
    <location>
        <begin position="101"/>
        <end position="119"/>
    </location>
</feature>
<dbReference type="InterPro" id="IPR032809">
    <property type="entry name" value="Put_HupE_UreJ"/>
</dbReference>
<comment type="caution">
    <text evidence="2">The sequence shown here is derived from an EMBL/GenBank/DDBJ whole genome shotgun (WGS) entry which is preliminary data.</text>
</comment>